<reference evidence="2 3" key="1">
    <citation type="journal article" date="2015" name="Stand. Genomic Sci.">
        <title>Genomic Encyclopedia of Bacterial and Archaeal Type Strains, Phase III: the genomes of soil and plant-associated and newly described type strains.</title>
        <authorList>
            <person name="Whitman W.B."/>
            <person name="Woyke T."/>
            <person name="Klenk H.P."/>
            <person name="Zhou Y."/>
            <person name="Lilburn T.G."/>
            <person name="Beck B.J."/>
            <person name="De Vos P."/>
            <person name="Vandamme P."/>
            <person name="Eisen J.A."/>
            <person name="Garrity G."/>
            <person name="Hugenholtz P."/>
            <person name="Kyrpides N.C."/>
        </authorList>
    </citation>
    <scope>NUCLEOTIDE SEQUENCE [LARGE SCALE GENOMIC DNA]</scope>
    <source>
        <strain evidence="2 3">CGMCC 1.2546</strain>
    </source>
</reference>
<name>A0A562MZC8_9HYPH</name>
<sequence length="99" mass="10532">MTLLPLSRPCSKSGELVSVIPAHNARDTIDETLGSVRAQSYRALEIIVVDDGSCDQTAAIARCHAETDTGVRLIEQANAGVTARVRCSAITPLGRARSR</sequence>
<dbReference type="GO" id="GO:0044010">
    <property type="term" value="P:single-species biofilm formation"/>
    <property type="evidence" value="ECO:0007669"/>
    <property type="project" value="TreeGrafter"/>
</dbReference>
<dbReference type="RefSeq" id="WP_145722179.1">
    <property type="nucleotide sequence ID" value="NZ_BSPF01000023.1"/>
</dbReference>
<keyword evidence="3" id="KW-1185">Reference proteome</keyword>
<proteinExistence type="predicted"/>
<dbReference type="EMBL" id="VLKT01000053">
    <property type="protein sequence ID" value="TWI25272.1"/>
    <property type="molecule type" value="Genomic_DNA"/>
</dbReference>
<dbReference type="Gene3D" id="3.90.550.10">
    <property type="entry name" value="Spore Coat Polysaccharide Biosynthesis Protein SpsA, Chain A"/>
    <property type="match status" value="1"/>
</dbReference>
<accession>A0A562MZC8</accession>
<comment type="caution">
    <text evidence="2">The sequence shown here is derived from an EMBL/GenBank/DDBJ whole genome shotgun (WGS) entry which is preliminary data.</text>
</comment>
<protein>
    <submittedName>
        <fullName evidence="2">Glycosyl transferase family 2</fullName>
    </submittedName>
</protein>
<dbReference type="Proteomes" id="UP000317122">
    <property type="component" value="Unassembled WGS sequence"/>
</dbReference>
<dbReference type="AlphaFoldDB" id="A0A562MZC8"/>
<dbReference type="Pfam" id="PF00535">
    <property type="entry name" value="Glycos_transf_2"/>
    <property type="match status" value="1"/>
</dbReference>
<evidence type="ECO:0000259" key="1">
    <source>
        <dbReference type="Pfam" id="PF00535"/>
    </source>
</evidence>
<evidence type="ECO:0000313" key="2">
    <source>
        <dbReference type="EMBL" id="TWI25272.1"/>
    </source>
</evidence>
<dbReference type="InterPro" id="IPR029044">
    <property type="entry name" value="Nucleotide-diphossugar_trans"/>
</dbReference>
<dbReference type="PANTHER" id="PTHR43685">
    <property type="entry name" value="GLYCOSYLTRANSFERASE"/>
    <property type="match status" value="1"/>
</dbReference>
<dbReference type="CDD" id="cd00761">
    <property type="entry name" value="Glyco_tranf_GTA_type"/>
    <property type="match status" value="1"/>
</dbReference>
<dbReference type="OrthoDB" id="9794124at2"/>
<dbReference type="InterPro" id="IPR001173">
    <property type="entry name" value="Glyco_trans_2-like"/>
</dbReference>
<dbReference type="PANTHER" id="PTHR43685:SF2">
    <property type="entry name" value="GLYCOSYLTRANSFERASE 2-LIKE DOMAIN-CONTAINING PROTEIN"/>
    <property type="match status" value="1"/>
</dbReference>
<gene>
    <name evidence="2" type="ORF">IQ26_06194</name>
</gene>
<keyword evidence="2" id="KW-0808">Transferase</keyword>
<dbReference type="GO" id="GO:0016740">
    <property type="term" value="F:transferase activity"/>
    <property type="evidence" value="ECO:0007669"/>
    <property type="project" value="UniProtKB-KW"/>
</dbReference>
<feature type="domain" description="Glycosyltransferase 2-like" evidence="1">
    <location>
        <begin position="19"/>
        <end position="81"/>
    </location>
</feature>
<evidence type="ECO:0000313" key="3">
    <source>
        <dbReference type="Proteomes" id="UP000317122"/>
    </source>
</evidence>
<organism evidence="2 3">
    <name type="scientific">Mesorhizobium tianshanense</name>
    <dbReference type="NCBI Taxonomy" id="39844"/>
    <lineage>
        <taxon>Bacteria</taxon>
        <taxon>Pseudomonadati</taxon>
        <taxon>Pseudomonadota</taxon>
        <taxon>Alphaproteobacteria</taxon>
        <taxon>Hyphomicrobiales</taxon>
        <taxon>Phyllobacteriaceae</taxon>
        <taxon>Mesorhizobium</taxon>
    </lineage>
</organism>
<dbReference type="InterPro" id="IPR050834">
    <property type="entry name" value="Glycosyltransf_2"/>
</dbReference>
<dbReference type="SUPFAM" id="SSF53448">
    <property type="entry name" value="Nucleotide-diphospho-sugar transferases"/>
    <property type="match status" value="1"/>
</dbReference>